<proteinExistence type="predicted"/>
<evidence type="ECO:0000313" key="3">
    <source>
        <dbReference type="EMBL" id="SFF14899.1"/>
    </source>
</evidence>
<dbReference type="PANTHER" id="PTHR37318:SF1">
    <property type="entry name" value="BSL7504 PROTEIN"/>
    <property type="match status" value="1"/>
</dbReference>
<reference evidence="2" key="2">
    <citation type="submission" date="2016-10" db="EMBL/GenBank/DDBJ databases">
        <authorList>
            <person name="de Groot N.N."/>
        </authorList>
    </citation>
    <scope>NUCLEOTIDE SEQUENCE [LARGE SCALE GENOMIC DNA]</scope>
    <source>
        <strain evidence="2">ATCC 20501</strain>
    </source>
</reference>
<dbReference type="PANTHER" id="PTHR37318">
    <property type="entry name" value="BSL7504 PROTEIN"/>
    <property type="match status" value="1"/>
</dbReference>
<dbReference type="RefSeq" id="WP_235863885.1">
    <property type="nucleotide sequence ID" value="NZ_FNVB01000008.1"/>
</dbReference>
<name>A0A1H6E155_9PSEU</name>
<dbReference type="SUPFAM" id="SSF46785">
    <property type="entry name" value="Winged helix' DNA-binding domain"/>
    <property type="match status" value="1"/>
</dbReference>
<dbReference type="EMBL" id="FNVB01000008">
    <property type="protein sequence ID" value="SEG91330.1"/>
    <property type="molecule type" value="Genomic_DNA"/>
</dbReference>
<dbReference type="InterPro" id="IPR036388">
    <property type="entry name" value="WH-like_DNA-bd_sf"/>
</dbReference>
<dbReference type="InterPro" id="IPR036390">
    <property type="entry name" value="WH_DNA-bd_sf"/>
</dbReference>
<keyword evidence="4" id="KW-1185">Reference proteome</keyword>
<evidence type="ECO:0000313" key="5">
    <source>
        <dbReference type="Proteomes" id="UP000236729"/>
    </source>
</evidence>
<sequence>MSRPEHPRHLLDREIHSPVRLSIMTLLVAAEQAEFRRVRDTVEVSDSALSKHISTLESAGYVEVRKGNVDGRPRTWLSATPLGRRAYESHLAALDAIIGRS</sequence>
<accession>A0A1I2GCQ8</accession>
<protein>
    <submittedName>
        <fullName evidence="2">DNA-binding transcriptional regulator, MarR family</fullName>
    </submittedName>
</protein>
<dbReference type="AlphaFoldDB" id="A0A1H6E155"/>
<dbReference type="Proteomes" id="UP000236729">
    <property type="component" value="Unassembled WGS sequence"/>
</dbReference>
<gene>
    <name evidence="2" type="ORF">SAMN02982929_05435</name>
    <name evidence="3" type="ORF">SAMN05216506_12071</name>
</gene>
<feature type="domain" description="Winged helix DNA-binding" evidence="1">
    <location>
        <begin position="19"/>
        <end position="98"/>
    </location>
</feature>
<accession>A0A1H6E155</accession>
<dbReference type="Pfam" id="PF13601">
    <property type="entry name" value="HTH_34"/>
    <property type="match status" value="1"/>
</dbReference>
<dbReference type="EMBL" id="FOME01000020">
    <property type="protein sequence ID" value="SFF14899.1"/>
    <property type="molecule type" value="Genomic_DNA"/>
</dbReference>
<evidence type="ECO:0000259" key="1">
    <source>
        <dbReference type="Pfam" id="PF13601"/>
    </source>
</evidence>
<reference evidence="4 5" key="1">
    <citation type="submission" date="2016-10" db="EMBL/GenBank/DDBJ databases">
        <authorList>
            <person name="Varghese N."/>
            <person name="Submissions S."/>
        </authorList>
    </citation>
    <scope>NUCLEOTIDE SEQUENCE [LARGE SCALE GENOMIC DNA]</scope>
    <source>
        <strain evidence="5">ATCC 20501</strain>
        <strain evidence="3 4">CGMCC 4.3529</strain>
    </source>
</reference>
<dbReference type="Gene3D" id="1.10.10.10">
    <property type="entry name" value="Winged helix-like DNA-binding domain superfamily/Winged helix DNA-binding domain"/>
    <property type="match status" value="1"/>
</dbReference>
<evidence type="ECO:0000313" key="4">
    <source>
        <dbReference type="Proteomes" id="UP000199690"/>
    </source>
</evidence>
<dbReference type="SMR" id="A0A1H6E155"/>
<dbReference type="GO" id="GO:0003677">
    <property type="term" value="F:DNA binding"/>
    <property type="evidence" value="ECO:0007669"/>
    <property type="project" value="UniProtKB-KW"/>
</dbReference>
<dbReference type="Proteomes" id="UP000199690">
    <property type="component" value="Unassembled WGS sequence"/>
</dbReference>
<organism evidence="2 5">
    <name type="scientific">Saccharopolyspora kobensis</name>
    <dbReference type="NCBI Taxonomy" id="146035"/>
    <lineage>
        <taxon>Bacteria</taxon>
        <taxon>Bacillati</taxon>
        <taxon>Actinomycetota</taxon>
        <taxon>Actinomycetes</taxon>
        <taxon>Pseudonocardiales</taxon>
        <taxon>Pseudonocardiaceae</taxon>
        <taxon>Saccharopolyspora</taxon>
    </lineage>
</organism>
<dbReference type="InterPro" id="IPR027395">
    <property type="entry name" value="WH_DNA-bd_dom"/>
</dbReference>
<evidence type="ECO:0000313" key="2">
    <source>
        <dbReference type="EMBL" id="SEG91330.1"/>
    </source>
</evidence>
<keyword evidence="2" id="KW-0238">DNA-binding</keyword>